<dbReference type="EMBL" id="LJYF01000003">
    <property type="protein sequence ID" value="KRQ02197.1"/>
    <property type="molecule type" value="Genomic_DNA"/>
</dbReference>
<dbReference type="OrthoDB" id="651281at2"/>
<keyword evidence="2" id="KW-0378">Hydrolase</keyword>
<accession>A0A0R3D3W7</accession>
<gene>
    <name evidence="7" type="ORF">AOQ72_07760</name>
</gene>
<dbReference type="RefSeq" id="WP_057026070.1">
    <property type="nucleotide sequence ID" value="NZ_LJYF01000003.1"/>
</dbReference>
<dbReference type="InterPro" id="IPR004843">
    <property type="entry name" value="Calcineurin-like_PHP"/>
</dbReference>
<evidence type="ECO:0000313" key="8">
    <source>
        <dbReference type="Proteomes" id="UP000051380"/>
    </source>
</evidence>
<sequence length="495" mass="56227">MSKFPQVRILHISDIHFGSDHFCQHSGSGANAGIPKLWELIANDLGSTDWKEFIWANQSDYDEPTRLILVVSGDLAHTADPKEFQSAYELIQNLIKNPILGTKVTLQDVFVVPGNHDVVFNQSDPEHRFIPYCNFYNKLFREISEVRPFVLAEDADKLTQVRAFPNDRLLVAEINSSYYVEKDTFDESRGQVDYRAIASLRRGLEQVASETPESKEWLKVAVVHHHPVLLPSFIDADRDIDAILNAGSLLTLLREHGFQLVLHGHKHFPQVFSYDPDPAWTAPNEPTPRPQLIVAGGAAGSKTLPQAGLRSNTYNLITIKWNPGALQSRVQIVTRGLNRWGPGSDLAPDQWNWRTLRVYDRVMSPYESLPLPGQSRRIDFPDPPDALEAGRKKEYERLKCNMPVVEVLPSLMPGQGYEARAWIVRHPGHKNYPREVLWSAGPKFKRQISSADASSNFCVSFHYWGPMQIQAELIFEDRAETTYLYARLPDAITRR</sequence>
<dbReference type="PANTHER" id="PTHR42988">
    <property type="entry name" value="PHOSPHOHYDROLASE"/>
    <property type="match status" value="1"/>
</dbReference>
<evidence type="ECO:0000313" key="7">
    <source>
        <dbReference type="EMBL" id="KRQ02197.1"/>
    </source>
</evidence>
<evidence type="ECO:0000256" key="1">
    <source>
        <dbReference type="ARBA" id="ARBA00022723"/>
    </source>
</evidence>
<organism evidence="7 8">
    <name type="scientific">Bradyrhizobium yuanmingense</name>
    <dbReference type="NCBI Taxonomy" id="108015"/>
    <lineage>
        <taxon>Bacteria</taxon>
        <taxon>Pseudomonadati</taxon>
        <taxon>Pseudomonadota</taxon>
        <taxon>Alphaproteobacteria</taxon>
        <taxon>Hyphomicrobiales</taxon>
        <taxon>Nitrobacteraceae</taxon>
        <taxon>Bradyrhizobium</taxon>
    </lineage>
</organism>
<feature type="domain" description="Calcineurin-like phosphoesterase" evidence="5">
    <location>
        <begin position="8"/>
        <end position="268"/>
    </location>
</feature>
<dbReference type="GO" id="GO:0046872">
    <property type="term" value="F:metal ion binding"/>
    <property type="evidence" value="ECO:0007669"/>
    <property type="project" value="UniProtKB-KW"/>
</dbReference>
<keyword evidence="3" id="KW-0408">Iron</keyword>
<dbReference type="Pfam" id="PF00149">
    <property type="entry name" value="Metallophos"/>
    <property type="match status" value="1"/>
</dbReference>
<dbReference type="InterPro" id="IPR050884">
    <property type="entry name" value="CNP_phosphodiesterase-III"/>
</dbReference>
<dbReference type="InterPro" id="IPR029052">
    <property type="entry name" value="Metallo-depent_PP-like"/>
</dbReference>
<dbReference type="SUPFAM" id="SSF56300">
    <property type="entry name" value="Metallo-dependent phosphatases"/>
    <property type="match status" value="1"/>
</dbReference>
<evidence type="ECO:0000259" key="6">
    <source>
        <dbReference type="Pfam" id="PF20305"/>
    </source>
</evidence>
<name>A0A0R3D3W7_9BRAD</name>
<dbReference type="Proteomes" id="UP000051380">
    <property type="component" value="Unassembled WGS sequence"/>
</dbReference>
<keyword evidence="1" id="KW-0479">Metal-binding</keyword>
<evidence type="ECO:0000259" key="5">
    <source>
        <dbReference type="Pfam" id="PF00149"/>
    </source>
</evidence>
<evidence type="ECO:0000256" key="4">
    <source>
        <dbReference type="ARBA" id="ARBA00025742"/>
    </source>
</evidence>
<dbReference type="InterPro" id="IPR046888">
    <property type="entry name" value="pYEATS"/>
</dbReference>
<evidence type="ECO:0000256" key="2">
    <source>
        <dbReference type="ARBA" id="ARBA00022801"/>
    </source>
</evidence>
<reference evidence="7 8" key="1">
    <citation type="submission" date="2015-09" db="EMBL/GenBank/DDBJ databases">
        <title>Draft Genome Sequence of the Strain BR 3267 (Bradyrhizobium yuanmingense) recommended as inoculant for cowpea in Brazil.</title>
        <authorList>
            <person name="Simoes-Araujo J.L."/>
            <person name="Zilli J.E."/>
        </authorList>
    </citation>
    <scope>NUCLEOTIDE SEQUENCE [LARGE SCALE GENOMIC DNA]</scope>
    <source>
        <strain evidence="7 8">BR3267</strain>
    </source>
</reference>
<dbReference type="GO" id="GO:0016787">
    <property type="term" value="F:hydrolase activity"/>
    <property type="evidence" value="ECO:0007669"/>
    <property type="project" value="UniProtKB-KW"/>
</dbReference>
<comment type="similarity">
    <text evidence="4">Belongs to the cyclic nucleotide phosphodiesterase class-III family.</text>
</comment>
<evidence type="ECO:0000256" key="3">
    <source>
        <dbReference type="ARBA" id="ARBA00023004"/>
    </source>
</evidence>
<dbReference type="AlphaFoldDB" id="A0A0R3D3W7"/>
<dbReference type="PANTHER" id="PTHR42988:SF2">
    <property type="entry name" value="CYCLIC NUCLEOTIDE PHOSPHODIESTERASE CBUA0032-RELATED"/>
    <property type="match status" value="1"/>
</dbReference>
<feature type="domain" description="Prokaryotic YEATS" evidence="6">
    <location>
        <begin position="417"/>
        <end position="482"/>
    </location>
</feature>
<comment type="caution">
    <text evidence="7">The sequence shown here is derived from an EMBL/GenBank/DDBJ whole genome shotgun (WGS) entry which is preliminary data.</text>
</comment>
<protein>
    <submittedName>
        <fullName evidence="7">Uncharacterized protein</fullName>
    </submittedName>
</protein>
<proteinExistence type="inferred from homology"/>
<dbReference type="Gene3D" id="3.60.21.10">
    <property type="match status" value="1"/>
</dbReference>
<dbReference type="Pfam" id="PF20305">
    <property type="entry name" value="pYEATS"/>
    <property type="match status" value="1"/>
</dbReference>